<dbReference type="EMBL" id="JAJFAZ020000006">
    <property type="protein sequence ID" value="KAI5324254.1"/>
    <property type="molecule type" value="Genomic_DNA"/>
</dbReference>
<protein>
    <submittedName>
        <fullName evidence="2">Uncharacterized protein</fullName>
    </submittedName>
</protein>
<feature type="compositionally biased region" description="Basic and acidic residues" evidence="1">
    <location>
        <begin position="148"/>
        <end position="164"/>
    </location>
</feature>
<organism evidence="2 3">
    <name type="scientific">Prunus dulcis</name>
    <name type="common">Almond</name>
    <name type="synonym">Amygdalus dulcis</name>
    <dbReference type="NCBI Taxonomy" id="3755"/>
    <lineage>
        <taxon>Eukaryota</taxon>
        <taxon>Viridiplantae</taxon>
        <taxon>Streptophyta</taxon>
        <taxon>Embryophyta</taxon>
        <taxon>Tracheophyta</taxon>
        <taxon>Spermatophyta</taxon>
        <taxon>Magnoliopsida</taxon>
        <taxon>eudicotyledons</taxon>
        <taxon>Gunneridae</taxon>
        <taxon>Pentapetalae</taxon>
        <taxon>rosids</taxon>
        <taxon>fabids</taxon>
        <taxon>Rosales</taxon>
        <taxon>Rosaceae</taxon>
        <taxon>Amygdaloideae</taxon>
        <taxon>Amygdaleae</taxon>
        <taxon>Prunus</taxon>
    </lineage>
</organism>
<sequence>MAEEKDEEAHVETINAEENLKFIDFDYEQTEEEVDKGVDEDSSWFDRHLVDEDNSWFDRHVVDEDVEEAHVEPSYVLSDEYNSSDLINRSEEEQDEDGAVRKVRRRKAPRFKQFRREIDLINLMFELGMEFPSLEQCREAIRRVNKLEMEEREENKEMEGEQVRNCENGENGGNG</sequence>
<feature type="region of interest" description="Disordered" evidence="1">
    <location>
        <begin position="81"/>
        <end position="102"/>
    </location>
</feature>
<feature type="region of interest" description="Disordered" evidence="1">
    <location>
        <begin position="148"/>
        <end position="175"/>
    </location>
</feature>
<comment type="caution">
    <text evidence="2">The sequence shown here is derived from an EMBL/GenBank/DDBJ whole genome shotgun (WGS) entry which is preliminary data.</text>
</comment>
<proteinExistence type="predicted"/>
<accession>A0AAD4VFP2</accession>
<evidence type="ECO:0000313" key="2">
    <source>
        <dbReference type="EMBL" id="KAI5324254.1"/>
    </source>
</evidence>
<evidence type="ECO:0000313" key="3">
    <source>
        <dbReference type="Proteomes" id="UP001054821"/>
    </source>
</evidence>
<name>A0AAD4VFP2_PRUDU</name>
<dbReference type="AlphaFoldDB" id="A0AAD4VFP2"/>
<evidence type="ECO:0000256" key="1">
    <source>
        <dbReference type="SAM" id="MobiDB-lite"/>
    </source>
</evidence>
<gene>
    <name evidence="2" type="ORF">L3X38_033327</name>
</gene>
<keyword evidence="3" id="KW-1185">Reference proteome</keyword>
<dbReference type="Proteomes" id="UP001054821">
    <property type="component" value="Chromosome 6"/>
</dbReference>
<reference evidence="2 3" key="1">
    <citation type="journal article" date="2022" name="G3 (Bethesda)">
        <title>Whole-genome sequence and methylome profiling of the almond [Prunus dulcis (Mill.) D.A. Webb] cultivar 'Nonpareil'.</title>
        <authorList>
            <person name="D'Amico-Willman K.M."/>
            <person name="Ouma W.Z."/>
            <person name="Meulia T."/>
            <person name="Sideli G.M."/>
            <person name="Gradziel T.M."/>
            <person name="Fresnedo-Ramirez J."/>
        </authorList>
    </citation>
    <scope>NUCLEOTIDE SEQUENCE [LARGE SCALE GENOMIC DNA]</scope>
    <source>
        <strain evidence="2">Clone GOH B32 T37-40</strain>
    </source>
</reference>